<feature type="compositionally biased region" description="Pro residues" evidence="2">
    <location>
        <begin position="605"/>
        <end position="618"/>
    </location>
</feature>
<evidence type="ECO:0000313" key="4">
    <source>
        <dbReference type="Proteomes" id="UP000007800"/>
    </source>
</evidence>
<feature type="region of interest" description="Disordered" evidence="2">
    <location>
        <begin position="75"/>
        <end position="270"/>
    </location>
</feature>
<dbReference type="RefSeq" id="XP_002765500.1">
    <property type="nucleotide sequence ID" value="XM_002765454.1"/>
</dbReference>
<feature type="compositionally biased region" description="Basic and acidic residues" evidence="2">
    <location>
        <begin position="536"/>
        <end position="553"/>
    </location>
</feature>
<evidence type="ECO:0000256" key="2">
    <source>
        <dbReference type="SAM" id="MobiDB-lite"/>
    </source>
</evidence>
<proteinExistence type="predicted"/>
<dbReference type="GeneID" id="9040659"/>
<feature type="compositionally biased region" description="Acidic residues" evidence="2">
    <location>
        <begin position="453"/>
        <end position="462"/>
    </location>
</feature>
<feature type="region of interest" description="Disordered" evidence="2">
    <location>
        <begin position="350"/>
        <end position="619"/>
    </location>
</feature>
<keyword evidence="1" id="KW-0175">Coiled coil</keyword>
<feature type="compositionally biased region" description="Low complexity" evidence="2">
    <location>
        <begin position="820"/>
        <end position="834"/>
    </location>
</feature>
<evidence type="ECO:0000256" key="1">
    <source>
        <dbReference type="SAM" id="Coils"/>
    </source>
</evidence>
<accession>C5LYH9</accession>
<feature type="compositionally biased region" description="Basic and acidic residues" evidence="2">
    <location>
        <begin position="221"/>
        <end position="230"/>
    </location>
</feature>
<sequence>MPGAVPTPTGPMLTSEANPVDSVPIEKEKEKEEEVAFVTSDVPLVAEVDIKDPIREEIAENVVVKAAAETIAASADREVVQEETAIPKEHATGPDSTAVEASESQCDSVASVDGSYEDSQQLVGGENKVPSMPDDDTNHENAVASEEKDTSAATKSREMEKPAENYGADQEDVDSQSEKKGKSDGGMDEEVVADMGLPNGTIDELKSPSEGEESEGTGAPRDYDESHDAIVVDEQELVDEKEENNDGEEQAQEEYEVWTGEEAPADEEDEGEFMTLEEVKEAVVKVTQQLEEDDENIDLKVLEEFTEEYEKMSETQINLQQKLTKVLAETNALWQEFEKYRSQYAQVMWKERKEEREKEQQQQQSDEQWDWKRSNDGGNQSWSQNGNWKASDDGHYQQQQQQESWKHNDKSWPKDEGEGEAQQAGGWKKGGDKWSASVDNGGKQWRGGWKKDDEEEWPAAEEESSRAEGEEKWKGSRNDKAGASWRDAEGGTGDSAEWQPKSGGGRGYDKKKWGDESKGEGKNWKWSSDQQEDERGDWKQQEKWDQEETKAAEDSPPTEELPSVEADAAEDGAPKGSYSDLQAEVLRLRKMVAENEKSKAESAAAPPPPSPVPSPAAPPVAVLPVAPPVVPQQDGRAMEELAQKVGKDIEDRLQSKHREELVEMERRYLHEMQTQMRYMMQHQQQQMSSSMMPPPRDYAKGPRSGYQPHLQGDYDNYDHNGVSYSHHDDRFRRERAPSPYGSVSGMSGYAGRSPTEYRDYRQSPSAAQVSTEGAAPRRETRSGHERKLSPRDAKPRRPHQPPNVDYTSSKAVLEPRALRPTDSYATSTAAPTAPVGLPAPPRPSMSSALLAEEALSVDNAMQAFRQDGARGSY</sequence>
<feature type="coiled-coil region" evidence="1">
    <location>
        <begin position="276"/>
        <end position="322"/>
    </location>
</feature>
<feature type="compositionally biased region" description="Polar residues" evidence="2">
    <location>
        <begin position="376"/>
        <end position="388"/>
    </location>
</feature>
<feature type="compositionally biased region" description="Basic and acidic residues" evidence="2">
    <location>
        <begin position="463"/>
        <end position="480"/>
    </location>
</feature>
<feature type="compositionally biased region" description="Basic and acidic residues" evidence="2">
    <location>
        <begin position="775"/>
        <end position="795"/>
    </location>
</feature>
<dbReference type="OrthoDB" id="493390at2759"/>
<feature type="compositionally biased region" description="Basic and acidic residues" evidence="2">
    <location>
        <begin position="725"/>
        <end position="736"/>
    </location>
</feature>
<organism evidence="4">
    <name type="scientific">Perkinsus marinus (strain ATCC 50983 / TXsc)</name>
    <dbReference type="NCBI Taxonomy" id="423536"/>
    <lineage>
        <taxon>Eukaryota</taxon>
        <taxon>Sar</taxon>
        <taxon>Alveolata</taxon>
        <taxon>Perkinsozoa</taxon>
        <taxon>Perkinsea</taxon>
        <taxon>Perkinsida</taxon>
        <taxon>Perkinsidae</taxon>
        <taxon>Perkinsus</taxon>
    </lineage>
</organism>
<feature type="compositionally biased region" description="Basic and acidic residues" evidence="2">
    <location>
        <begin position="176"/>
        <end position="185"/>
    </location>
</feature>
<name>C5LYH9_PERM5</name>
<feature type="compositionally biased region" description="Basic and acidic residues" evidence="2">
    <location>
        <begin position="350"/>
        <end position="360"/>
    </location>
</feature>
<feature type="compositionally biased region" description="Acidic residues" evidence="2">
    <location>
        <begin position="231"/>
        <end position="256"/>
    </location>
</feature>
<feature type="region of interest" description="Disordered" evidence="2">
    <location>
        <begin position="679"/>
        <end position="845"/>
    </location>
</feature>
<dbReference type="AlphaFoldDB" id="C5LYH9"/>
<feature type="compositionally biased region" description="Low complexity" evidence="2">
    <location>
        <begin position="679"/>
        <end position="691"/>
    </location>
</feature>
<dbReference type="EMBL" id="GG686808">
    <property type="protein sequence ID" value="EEQ98217.1"/>
    <property type="molecule type" value="Genomic_DNA"/>
</dbReference>
<feature type="compositionally biased region" description="Basic and acidic residues" evidence="2">
    <location>
        <begin position="404"/>
        <end position="416"/>
    </location>
</feature>
<feature type="compositionally biased region" description="Basic and acidic residues" evidence="2">
    <location>
        <begin position="145"/>
        <end position="163"/>
    </location>
</feature>
<feature type="compositionally biased region" description="Basic and acidic residues" evidence="2">
    <location>
        <begin position="591"/>
        <end position="600"/>
    </location>
</feature>
<reference evidence="3 4" key="1">
    <citation type="submission" date="2008-07" db="EMBL/GenBank/DDBJ databases">
        <authorList>
            <person name="El-Sayed N."/>
            <person name="Caler E."/>
            <person name="Inman J."/>
            <person name="Amedeo P."/>
            <person name="Hass B."/>
            <person name="Wortman J."/>
        </authorList>
    </citation>
    <scope>NUCLEOTIDE SEQUENCE [LARGE SCALE GENOMIC DNA]</scope>
    <source>
        <strain evidence="4">ATCC 50983 / TXsc</strain>
    </source>
</reference>
<feature type="compositionally biased region" description="Polar residues" evidence="2">
    <location>
        <begin position="762"/>
        <end position="771"/>
    </location>
</feature>
<evidence type="ECO:0000313" key="3">
    <source>
        <dbReference type="EMBL" id="EEQ98217.1"/>
    </source>
</evidence>
<protein>
    <submittedName>
        <fullName evidence="3">Caldesmon, putative</fullName>
    </submittedName>
</protein>
<feature type="region of interest" description="Disordered" evidence="2">
    <location>
        <begin position="1"/>
        <end position="20"/>
    </location>
</feature>
<feature type="compositionally biased region" description="Basic and acidic residues" evidence="2">
    <location>
        <begin position="75"/>
        <end position="92"/>
    </location>
</feature>
<dbReference type="InParanoid" id="C5LYH9"/>
<keyword evidence="4" id="KW-1185">Reference proteome</keyword>
<gene>
    <name evidence="3" type="ORF">Pmar_PMAR002036</name>
</gene>
<feature type="compositionally biased region" description="Basic and acidic residues" evidence="2">
    <location>
        <begin position="507"/>
        <end position="523"/>
    </location>
</feature>
<dbReference type="Proteomes" id="UP000007800">
    <property type="component" value="Unassembled WGS sequence"/>
</dbReference>